<evidence type="ECO:0000259" key="1">
    <source>
        <dbReference type="Pfam" id="PF00725"/>
    </source>
</evidence>
<dbReference type="InterPro" id="IPR006108">
    <property type="entry name" value="3HC_DH_C"/>
</dbReference>
<protein>
    <recommendedName>
        <fullName evidence="1">3-hydroxyacyl-CoA dehydrogenase C-terminal domain-containing protein</fullName>
    </recommendedName>
</protein>
<organism evidence="2 3">
    <name type="scientific">Vanilla planifolia</name>
    <name type="common">Vanilla</name>
    <dbReference type="NCBI Taxonomy" id="51239"/>
    <lineage>
        <taxon>Eukaryota</taxon>
        <taxon>Viridiplantae</taxon>
        <taxon>Streptophyta</taxon>
        <taxon>Embryophyta</taxon>
        <taxon>Tracheophyta</taxon>
        <taxon>Spermatophyta</taxon>
        <taxon>Magnoliopsida</taxon>
        <taxon>Liliopsida</taxon>
        <taxon>Asparagales</taxon>
        <taxon>Orchidaceae</taxon>
        <taxon>Vanilloideae</taxon>
        <taxon>Vanilleae</taxon>
        <taxon>Vanilla</taxon>
    </lineage>
</organism>
<evidence type="ECO:0000313" key="3">
    <source>
        <dbReference type="Proteomes" id="UP000636800"/>
    </source>
</evidence>
<keyword evidence="3" id="KW-1185">Reference proteome</keyword>
<accession>A0A835UU71</accession>
<dbReference type="InterPro" id="IPR013328">
    <property type="entry name" value="6PGD_dom2"/>
</dbReference>
<dbReference type="Gene3D" id="1.10.1040.10">
    <property type="entry name" value="N-(1-d-carboxylethyl)-l-norvaline Dehydrogenase, domain 2"/>
    <property type="match status" value="1"/>
</dbReference>
<dbReference type="Proteomes" id="UP000636800">
    <property type="component" value="Chromosome 7"/>
</dbReference>
<dbReference type="GO" id="GO:0006631">
    <property type="term" value="P:fatty acid metabolic process"/>
    <property type="evidence" value="ECO:0007669"/>
    <property type="project" value="InterPro"/>
</dbReference>
<dbReference type="SUPFAM" id="SSF48179">
    <property type="entry name" value="6-phosphogluconate dehydrogenase C-terminal domain-like"/>
    <property type="match status" value="1"/>
</dbReference>
<dbReference type="OrthoDB" id="407410at2759"/>
<gene>
    <name evidence="2" type="ORF">HPP92_015985</name>
</gene>
<dbReference type="Pfam" id="PF00725">
    <property type="entry name" value="3HCDH"/>
    <property type="match status" value="1"/>
</dbReference>
<dbReference type="GO" id="GO:0016616">
    <property type="term" value="F:oxidoreductase activity, acting on the CH-OH group of donors, NAD or NADP as acceptor"/>
    <property type="evidence" value="ECO:0007669"/>
    <property type="project" value="InterPro"/>
</dbReference>
<comment type="caution">
    <text evidence="2">The sequence shown here is derived from an EMBL/GenBank/DDBJ whole genome shotgun (WGS) entry which is preliminary data.</text>
</comment>
<evidence type="ECO:0000313" key="2">
    <source>
        <dbReference type="EMBL" id="KAG0474128.1"/>
    </source>
</evidence>
<dbReference type="PANTHER" id="PTHR48075">
    <property type="entry name" value="3-HYDROXYACYL-COA DEHYDROGENASE FAMILY PROTEIN"/>
    <property type="match status" value="1"/>
</dbReference>
<proteinExistence type="predicted"/>
<feature type="domain" description="3-hydroxyacyl-CoA dehydrogenase C-terminal" evidence="1">
    <location>
        <begin position="146"/>
        <end position="179"/>
    </location>
</feature>
<name>A0A835UU71_VANPL</name>
<dbReference type="EMBL" id="JADCNL010000007">
    <property type="protein sequence ID" value="KAG0474128.1"/>
    <property type="molecule type" value="Genomic_DNA"/>
</dbReference>
<sequence>MEEDYEKLAKRMTMLGEIDNHEEKRSCTCKYVPLLNLSNNNNVFAHLEAIIDMHLLIMQLLDLLGLLLAYRLMVVGEFENLQEIVEAFLASCASLGDWHAFYESSSVMKLIEIVMGADTSEEVFSKTKALAERCQNKGGHRHWDELGTNHPMGPLELADFIGLDICLSIMKVLHQGLGDS</sequence>
<dbReference type="AlphaFoldDB" id="A0A835UU71"/>
<dbReference type="PANTHER" id="PTHR48075:SF5">
    <property type="entry name" value="3-HYDROXYBUTYRYL-COA DEHYDROGENASE"/>
    <property type="match status" value="1"/>
</dbReference>
<reference evidence="2 3" key="1">
    <citation type="journal article" date="2020" name="Nat. Food">
        <title>A phased Vanilla planifolia genome enables genetic improvement of flavour and production.</title>
        <authorList>
            <person name="Hasing T."/>
            <person name="Tang H."/>
            <person name="Brym M."/>
            <person name="Khazi F."/>
            <person name="Huang T."/>
            <person name="Chambers A.H."/>
        </authorList>
    </citation>
    <scope>NUCLEOTIDE SEQUENCE [LARGE SCALE GENOMIC DNA]</scope>
    <source>
        <tissue evidence="2">Leaf</tissue>
    </source>
</reference>
<dbReference type="InterPro" id="IPR008927">
    <property type="entry name" value="6-PGluconate_DH-like_C_sf"/>
</dbReference>